<dbReference type="EMBL" id="VFQX01000058">
    <property type="protein sequence ID" value="KAF0973844.1"/>
    <property type="molecule type" value="Genomic_DNA"/>
</dbReference>
<gene>
    <name evidence="3" type="ORF">FDP41_007231</name>
    <name evidence="2" type="ORF">FDP41_008073</name>
</gene>
<dbReference type="EMBL" id="VFQX01000059">
    <property type="protein sequence ID" value="KAF0973646.1"/>
    <property type="molecule type" value="Genomic_DNA"/>
</dbReference>
<comment type="caution">
    <text evidence="2">The sequence shown here is derived from an EMBL/GenBank/DDBJ whole genome shotgun (WGS) entry which is preliminary data.</text>
</comment>
<dbReference type="OMA" id="HNIFPRQ"/>
<sequence>MMYTTTTSEEFQNKFSRSMDGPNNHTIFSKQSTSAHNNDPNLLRTSQRFQGTVSSKEVNVYRGTGGGFKSNNSCFIPTDNEIPVQPVARWRDRLIDPSYHPSDLTMTQSSFNKHSSLIKEKEHAQTLVQTLQKASGGNHSLHEDPLLSSHPTGYKSNYKSKNIVSGCTYPEHLELTTSHHVSETKDNFKYCDPYQYSQFMSTLKN</sequence>
<evidence type="ECO:0000313" key="2">
    <source>
        <dbReference type="EMBL" id="KAF0973646.1"/>
    </source>
</evidence>
<dbReference type="OrthoDB" id="10250297at2759"/>
<name>A0A6A5BG72_NAEFO</name>
<dbReference type="VEuPathDB" id="AmoebaDB:FDP41_008073"/>
<evidence type="ECO:0000313" key="4">
    <source>
        <dbReference type="Proteomes" id="UP000444721"/>
    </source>
</evidence>
<dbReference type="AlphaFoldDB" id="A0A6A5BG72"/>
<dbReference type="VEuPathDB" id="AmoebaDB:NF0054080"/>
<dbReference type="RefSeq" id="XP_044558557.1">
    <property type="nucleotide sequence ID" value="XM_044710954.1"/>
</dbReference>
<feature type="region of interest" description="Disordered" evidence="1">
    <location>
        <begin position="133"/>
        <end position="153"/>
    </location>
</feature>
<dbReference type="GeneID" id="68114449"/>
<dbReference type="VEuPathDB" id="AmoebaDB:FDP41_007231"/>
<evidence type="ECO:0000313" key="3">
    <source>
        <dbReference type="EMBL" id="KAF0973844.1"/>
    </source>
</evidence>
<protein>
    <submittedName>
        <fullName evidence="2">Uncharacterized protein</fullName>
    </submittedName>
</protein>
<evidence type="ECO:0000256" key="1">
    <source>
        <dbReference type="SAM" id="MobiDB-lite"/>
    </source>
</evidence>
<dbReference type="Proteomes" id="UP000444721">
    <property type="component" value="Unassembled WGS sequence"/>
</dbReference>
<accession>A0A6A5BG72</accession>
<keyword evidence="4" id="KW-1185">Reference proteome</keyword>
<organism evidence="2 4">
    <name type="scientific">Naegleria fowleri</name>
    <name type="common">Brain eating amoeba</name>
    <dbReference type="NCBI Taxonomy" id="5763"/>
    <lineage>
        <taxon>Eukaryota</taxon>
        <taxon>Discoba</taxon>
        <taxon>Heterolobosea</taxon>
        <taxon>Tetramitia</taxon>
        <taxon>Eutetramitia</taxon>
        <taxon>Vahlkampfiidae</taxon>
        <taxon>Naegleria</taxon>
    </lineage>
</organism>
<feature type="region of interest" description="Disordered" evidence="1">
    <location>
        <begin position="1"/>
        <end position="40"/>
    </location>
</feature>
<dbReference type="VEuPathDB" id="AmoebaDB:NfTy_009710"/>
<proteinExistence type="predicted"/>
<reference evidence="2 4" key="1">
    <citation type="journal article" date="2019" name="Sci. Rep.">
        <title>Nanopore sequencing improves the draft genome of the human pathogenic amoeba Naegleria fowleri.</title>
        <authorList>
            <person name="Liechti N."/>
            <person name="Schurch N."/>
            <person name="Bruggmann R."/>
            <person name="Wittwer M."/>
        </authorList>
    </citation>
    <scope>NUCLEOTIDE SEQUENCE [LARGE SCALE GENOMIC DNA]</scope>
    <source>
        <strain evidence="2 4">ATCC 30894</strain>
    </source>
</reference>